<dbReference type="PRINTS" id="PR00080">
    <property type="entry name" value="SDRFAMILY"/>
</dbReference>
<dbReference type="PROSITE" id="PS00061">
    <property type="entry name" value="ADH_SHORT"/>
    <property type="match status" value="1"/>
</dbReference>
<evidence type="ECO:0000313" key="5">
    <source>
        <dbReference type="EMBL" id="QEA16383.1"/>
    </source>
</evidence>
<sequence>MHSYPQLLADAHTECPTITGKRVVITGGTTGIGRATAILLASEGANVFVCGRSQEHLEDALQRINLLGNGRGMSCDLAQPGTPEAMLDRAADELSGFDTVIINAAIAAEDLAGTDQDQIDYQLAVDFTSWIATAKAAISRMEGGGDLVFIGSTSAVSRSPGSSVYVATKAGIQGFAQSLRQELGDRDIKVSLVEPGLTGSDMQYEDYSSEQQRDLIAKDQMLRAEDIAVAVYFVLTQPRRTNVSLVRVESRLKPE</sequence>
<dbReference type="InterPro" id="IPR020904">
    <property type="entry name" value="Sc_DH/Rdtase_CS"/>
</dbReference>
<dbReference type="InterPro" id="IPR002347">
    <property type="entry name" value="SDR_fam"/>
</dbReference>
<dbReference type="EMBL" id="CP042345">
    <property type="protein sequence ID" value="QEA16383.1"/>
    <property type="molecule type" value="Genomic_DNA"/>
</dbReference>
<dbReference type="OrthoDB" id="658698at2"/>
<comment type="similarity">
    <text evidence="1 3">Belongs to the short-chain dehydrogenases/reductases (SDR) family.</text>
</comment>
<keyword evidence="2" id="KW-0560">Oxidoreductase</keyword>
<protein>
    <submittedName>
        <fullName evidence="5">SDR family oxidoreductase</fullName>
    </submittedName>
</protein>
<name>A0A5B8S4S6_9SPHN</name>
<reference evidence="5 6" key="1">
    <citation type="journal article" date="2013" name="J. Microbiol. Biotechnol.">
        <title>Novosphingobium ginsenosidimutans sp. nov., with the ability to convert ginsenoside.</title>
        <authorList>
            <person name="Kim J.K."/>
            <person name="He D."/>
            <person name="Liu Q.M."/>
            <person name="Park H.Y."/>
            <person name="Jung M.S."/>
            <person name="Yoon M.H."/>
            <person name="Kim S.C."/>
            <person name="Im W.T."/>
        </authorList>
    </citation>
    <scope>NUCLEOTIDE SEQUENCE [LARGE SCALE GENOMIC DNA]</scope>
    <source>
        <strain evidence="5 6">FW-6</strain>
    </source>
</reference>
<proteinExistence type="inferred from homology"/>
<dbReference type="InterPro" id="IPR036291">
    <property type="entry name" value="NAD(P)-bd_dom_sf"/>
</dbReference>
<dbReference type="PRINTS" id="PR00081">
    <property type="entry name" value="GDHRDH"/>
</dbReference>
<dbReference type="InterPro" id="IPR057326">
    <property type="entry name" value="KR_dom"/>
</dbReference>
<evidence type="ECO:0000259" key="4">
    <source>
        <dbReference type="SMART" id="SM00822"/>
    </source>
</evidence>
<dbReference type="GO" id="GO:0016491">
    <property type="term" value="F:oxidoreductase activity"/>
    <property type="evidence" value="ECO:0007669"/>
    <property type="project" value="UniProtKB-KW"/>
</dbReference>
<dbReference type="Pfam" id="PF00106">
    <property type="entry name" value="adh_short"/>
    <property type="match status" value="1"/>
</dbReference>
<feature type="domain" description="Ketoreductase" evidence="4">
    <location>
        <begin position="21"/>
        <end position="198"/>
    </location>
</feature>
<dbReference type="CDD" id="cd05233">
    <property type="entry name" value="SDR_c"/>
    <property type="match status" value="1"/>
</dbReference>
<dbReference type="SUPFAM" id="SSF51735">
    <property type="entry name" value="NAD(P)-binding Rossmann-fold domains"/>
    <property type="match status" value="1"/>
</dbReference>
<gene>
    <name evidence="5" type="ORF">FRF71_09700</name>
</gene>
<dbReference type="AlphaFoldDB" id="A0A5B8S4S6"/>
<organism evidence="5 6">
    <name type="scientific">Novosphingobium ginsenosidimutans</name>
    <dbReference type="NCBI Taxonomy" id="1176536"/>
    <lineage>
        <taxon>Bacteria</taxon>
        <taxon>Pseudomonadati</taxon>
        <taxon>Pseudomonadota</taxon>
        <taxon>Alphaproteobacteria</taxon>
        <taxon>Sphingomonadales</taxon>
        <taxon>Sphingomonadaceae</taxon>
        <taxon>Novosphingobium</taxon>
    </lineage>
</organism>
<keyword evidence="6" id="KW-1185">Reference proteome</keyword>
<accession>A0A5B8S4S6</accession>
<dbReference type="KEGG" id="ngf:FRF71_09700"/>
<evidence type="ECO:0000256" key="3">
    <source>
        <dbReference type="RuleBase" id="RU000363"/>
    </source>
</evidence>
<dbReference type="PANTHER" id="PTHR43669">
    <property type="entry name" value="5-KETO-D-GLUCONATE 5-REDUCTASE"/>
    <property type="match status" value="1"/>
</dbReference>
<evidence type="ECO:0000256" key="2">
    <source>
        <dbReference type="ARBA" id="ARBA00023002"/>
    </source>
</evidence>
<dbReference type="PANTHER" id="PTHR43669:SF3">
    <property type="entry name" value="ALCOHOL DEHYDROGENASE, PUTATIVE (AFU_ORTHOLOGUE AFUA_3G03445)-RELATED"/>
    <property type="match status" value="1"/>
</dbReference>
<dbReference type="RefSeq" id="WP_147090464.1">
    <property type="nucleotide sequence ID" value="NZ_BAABJD010000006.1"/>
</dbReference>
<evidence type="ECO:0000313" key="6">
    <source>
        <dbReference type="Proteomes" id="UP000321172"/>
    </source>
</evidence>
<dbReference type="Gene3D" id="3.40.50.720">
    <property type="entry name" value="NAD(P)-binding Rossmann-like Domain"/>
    <property type="match status" value="1"/>
</dbReference>
<evidence type="ECO:0000256" key="1">
    <source>
        <dbReference type="ARBA" id="ARBA00006484"/>
    </source>
</evidence>
<dbReference type="Proteomes" id="UP000321172">
    <property type="component" value="Chromosome"/>
</dbReference>
<dbReference type="SMART" id="SM00822">
    <property type="entry name" value="PKS_KR"/>
    <property type="match status" value="1"/>
</dbReference>